<organism evidence="2 3">
    <name type="scientific">Trichonephila clavata</name>
    <name type="common">Joro spider</name>
    <name type="synonym">Nephila clavata</name>
    <dbReference type="NCBI Taxonomy" id="2740835"/>
    <lineage>
        <taxon>Eukaryota</taxon>
        <taxon>Metazoa</taxon>
        <taxon>Ecdysozoa</taxon>
        <taxon>Arthropoda</taxon>
        <taxon>Chelicerata</taxon>
        <taxon>Arachnida</taxon>
        <taxon>Araneae</taxon>
        <taxon>Araneomorphae</taxon>
        <taxon>Entelegynae</taxon>
        <taxon>Araneoidea</taxon>
        <taxon>Nephilidae</taxon>
        <taxon>Trichonephila</taxon>
    </lineage>
</organism>
<feature type="region of interest" description="Disordered" evidence="1">
    <location>
        <begin position="75"/>
        <end position="96"/>
    </location>
</feature>
<sequence length="96" mass="10732">MENIRKGAYYFSHTRPHFLKATSGASSPRGSAKGRKREEGAIYFSPEECLIHRSAIALSIRGKIKCLIDSALARGKEDPHSFSRPLVKREEKGEES</sequence>
<name>A0A8X6G589_TRICU</name>
<dbReference type="AlphaFoldDB" id="A0A8X6G589"/>
<evidence type="ECO:0000313" key="3">
    <source>
        <dbReference type="Proteomes" id="UP000887116"/>
    </source>
</evidence>
<dbReference type="Proteomes" id="UP000887116">
    <property type="component" value="Unassembled WGS sequence"/>
</dbReference>
<evidence type="ECO:0000313" key="2">
    <source>
        <dbReference type="EMBL" id="GFQ96592.1"/>
    </source>
</evidence>
<feature type="region of interest" description="Disordered" evidence="1">
    <location>
        <begin position="19"/>
        <end position="38"/>
    </location>
</feature>
<accession>A0A8X6G589</accession>
<dbReference type="EMBL" id="BMAO01024623">
    <property type="protein sequence ID" value="GFQ96592.1"/>
    <property type="molecule type" value="Genomic_DNA"/>
</dbReference>
<reference evidence="2" key="1">
    <citation type="submission" date="2020-07" db="EMBL/GenBank/DDBJ databases">
        <title>Multicomponent nature underlies the extraordinary mechanical properties of spider dragline silk.</title>
        <authorList>
            <person name="Kono N."/>
            <person name="Nakamura H."/>
            <person name="Mori M."/>
            <person name="Yoshida Y."/>
            <person name="Ohtoshi R."/>
            <person name="Malay A.D."/>
            <person name="Moran D.A.P."/>
            <person name="Tomita M."/>
            <person name="Numata K."/>
            <person name="Arakawa K."/>
        </authorList>
    </citation>
    <scope>NUCLEOTIDE SEQUENCE</scope>
</reference>
<evidence type="ECO:0000256" key="1">
    <source>
        <dbReference type="SAM" id="MobiDB-lite"/>
    </source>
</evidence>
<keyword evidence="3" id="KW-1185">Reference proteome</keyword>
<proteinExistence type="predicted"/>
<gene>
    <name evidence="2" type="ORF">TNCT_530961</name>
</gene>
<protein>
    <submittedName>
        <fullName evidence="2">Uncharacterized protein</fullName>
    </submittedName>
</protein>
<comment type="caution">
    <text evidence="2">The sequence shown here is derived from an EMBL/GenBank/DDBJ whole genome shotgun (WGS) entry which is preliminary data.</text>
</comment>